<name>A0A8J8MMR3_9FIRM</name>
<sequence length="113" mass="12767">MLVGGIMGLIKVIGPNMSWLSYRHLFNADSIYRISITYITYYSVIMAILEIISAILLLMRIRIGFMFALITLLLNAVVCLFAIIMGDLYALFSLIIRLLGIYVLLIAKKLFAD</sequence>
<feature type="transmembrane region" description="Helical" evidence="1">
    <location>
        <begin position="90"/>
        <end position="107"/>
    </location>
</feature>
<evidence type="ECO:0000313" key="3">
    <source>
        <dbReference type="Proteomes" id="UP000683246"/>
    </source>
</evidence>
<feature type="transmembrane region" description="Helical" evidence="1">
    <location>
        <begin position="65"/>
        <end position="84"/>
    </location>
</feature>
<dbReference type="AlphaFoldDB" id="A0A8J8MMR3"/>
<reference evidence="2" key="1">
    <citation type="submission" date="2020-07" db="EMBL/GenBank/DDBJ databases">
        <title>Vallitalea pronyensis genome.</title>
        <authorList>
            <person name="Postec A."/>
        </authorList>
    </citation>
    <scope>NUCLEOTIDE SEQUENCE</scope>
    <source>
        <strain evidence="2">FatNI3</strain>
    </source>
</reference>
<keyword evidence="1" id="KW-0472">Membrane</keyword>
<accession>A0A8J8MMR3</accession>
<organism evidence="2 3">
    <name type="scientific">Vallitalea pronyensis</name>
    <dbReference type="NCBI Taxonomy" id="1348613"/>
    <lineage>
        <taxon>Bacteria</taxon>
        <taxon>Bacillati</taxon>
        <taxon>Bacillota</taxon>
        <taxon>Clostridia</taxon>
        <taxon>Lachnospirales</taxon>
        <taxon>Vallitaleaceae</taxon>
        <taxon>Vallitalea</taxon>
    </lineage>
</organism>
<dbReference type="Proteomes" id="UP000683246">
    <property type="component" value="Chromosome"/>
</dbReference>
<dbReference type="KEGG" id="vpy:HZI73_18210"/>
<feature type="transmembrane region" description="Helical" evidence="1">
    <location>
        <begin position="39"/>
        <end position="58"/>
    </location>
</feature>
<keyword evidence="3" id="KW-1185">Reference proteome</keyword>
<protein>
    <submittedName>
        <fullName evidence="2">Uncharacterized protein</fullName>
    </submittedName>
</protein>
<keyword evidence="1" id="KW-0812">Transmembrane</keyword>
<dbReference type="EMBL" id="CP058649">
    <property type="protein sequence ID" value="QUI24108.1"/>
    <property type="molecule type" value="Genomic_DNA"/>
</dbReference>
<gene>
    <name evidence="2" type="ORF">HZI73_18210</name>
</gene>
<keyword evidence="1" id="KW-1133">Transmembrane helix</keyword>
<evidence type="ECO:0000313" key="2">
    <source>
        <dbReference type="EMBL" id="QUI24108.1"/>
    </source>
</evidence>
<proteinExistence type="predicted"/>
<evidence type="ECO:0000256" key="1">
    <source>
        <dbReference type="SAM" id="Phobius"/>
    </source>
</evidence>
<dbReference type="RefSeq" id="WP_212694800.1">
    <property type="nucleotide sequence ID" value="NZ_CP058649.1"/>
</dbReference>